<feature type="compositionally biased region" description="Basic and acidic residues" evidence="1">
    <location>
        <begin position="247"/>
        <end position="259"/>
    </location>
</feature>
<feature type="domain" description="Protein furry C-terminal" evidence="4">
    <location>
        <begin position="1120"/>
        <end position="1329"/>
    </location>
</feature>
<dbReference type="Pfam" id="PF19421">
    <property type="entry name" value="Fry_C"/>
    <property type="match status" value="2"/>
</dbReference>
<feature type="compositionally biased region" description="Basic and acidic residues" evidence="1">
    <location>
        <begin position="1355"/>
        <end position="1364"/>
    </location>
</feature>
<feature type="region of interest" description="Disordered" evidence="1">
    <location>
        <begin position="1219"/>
        <end position="1248"/>
    </location>
</feature>
<organism evidence="5 6">
    <name type="scientific">Amphibalanus amphitrite</name>
    <name type="common">Striped barnacle</name>
    <name type="synonym">Balanus amphitrite</name>
    <dbReference type="NCBI Taxonomy" id="1232801"/>
    <lineage>
        <taxon>Eukaryota</taxon>
        <taxon>Metazoa</taxon>
        <taxon>Ecdysozoa</taxon>
        <taxon>Arthropoda</taxon>
        <taxon>Crustacea</taxon>
        <taxon>Multicrustacea</taxon>
        <taxon>Cirripedia</taxon>
        <taxon>Thoracica</taxon>
        <taxon>Thoracicalcarea</taxon>
        <taxon>Balanomorpha</taxon>
        <taxon>Balanoidea</taxon>
        <taxon>Balanidae</taxon>
        <taxon>Amphibalaninae</taxon>
        <taxon>Amphibalanus</taxon>
    </lineage>
</organism>
<evidence type="ECO:0000259" key="2">
    <source>
        <dbReference type="Pfam" id="PF14225"/>
    </source>
</evidence>
<protein>
    <submittedName>
        <fullName evidence="5">Protein furry</fullName>
    </submittedName>
</protein>
<comment type="caution">
    <text evidence="5">The sequence shown here is derived from an EMBL/GenBank/DDBJ whole genome shotgun (WGS) entry which is preliminary data.</text>
</comment>
<evidence type="ECO:0000259" key="4">
    <source>
        <dbReference type="Pfam" id="PF19421"/>
    </source>
</evidence>
<name>A0A6A4V872_AMPAM</name>
<gene>
    <name evidence="5" type="primary">fry_3</name>
    <name evidence="5" type="ORF">FJT64_014177</name>
</gene>
<dbReference type="OrthoDB" id="6287725at2759"/>
<dbReference type="GO" id="GO:0030427">
    <property type="term" value="C:site of polarized growth"/>
    <property type="evidence" value="ECO:0007669"/>
    <property type="project" value="TreeGrafter"/>
</dbReference>
<dbReference type="InterPro" id="IPR045842">
    <property type="entry name" value="Fry_C"/>
</dbReference>
<feature type="domain" description="Cell morphogenesis protein C-terminal" evidence="2">
    <location>
        <begin position="836"/>
        <end position="1088"/>
    </location>
</feature>
<dbReference type="InterPro" id="IPR025481">
    <property type="entry name" value="Cell_Morphogen_C"/>
</dbReference>
<sequence>MYDAEKERREQGTLDAQLAASYCRSQMFLSKQLAQLHPHLTMPMFSEVTYRLQTARPMIRQRLLQYLLPWLYNMELVDPKIQPMSPLAKFQYFSQIEASSAAQQRREGWGSAEATEMVINNLLYITAKGRRVAVYMARVRPDQLVEEMMTELQTVESMNYTIERTETPPFFRITSLRKTSSHSVTECGGSGQQDPAPPPAAEKGTLHTKRHSGEEMLRDSVTGQPRALSHSRTGSVRSSSTVSSSRSQDRGRLIHEEPARHQPLGSYLDGVRSRAGHQIEVLGASTLLKCNLALMLIQDVVVDCVETPWSLHVPFMLHIIFLGLDNARPLVHENCKQLLLNLLVVLSQHGDHLSVAAVLLSCRAELLEYGLTLPTPPVTRQNLTEKEDQPCRQWEEAVSCMSVCLCVSVTEKEDQPCRQWEEAVSCMSVCLCVSVTEKEDQPCRQWEEAVSCMSRRRTSRAVSCMSVCLCVSVTEKEDQPCRQWEEAVSCASSTSTADTVLQFLPSAPTAYGTDSGPSSSLVTVPTIVAGDESEPASLVSVSAVEPPAPLPLPQLCLALIDFLASRRCQPMWGHEDSSAKVWHIHSSEQLSRLLGHVVRIFGESLPSARIQERWAKVALHVALSCSSRHYASRSLQVFRALRMPVTGGMLSCRVTVLHCVVCLQVFRALRMPITGGMLSEILSRLVETVAEQGEDMQGYVTEMMLTLESAVDCIDSDFRPIDFVKDLFKSTPNLINKEPRRPHMTGSVGPACGTQLAGHLRSTSCSTGQQPGGPRKQPTSPGSDREGRPGRTADGGSGRSPTGAAGALSRSRSANSLKQMSSDPDTEENKLTVLSQLFWLSVCLLESDYEYEYLLAMRLLEKVLSKLSLDRPDCRDRVERLQLQLRWSTFPGVHSLLLKGCTNPATYEPALTLLTSFTKLLDSSVVDPSQSSAFPLNVIALLPYMVYHYEDANPLCIQAAENIAQVCMEKSKKLDNLATVMTLYSRRTFSKESFQWTKCVVKYLMDTYTHLSITVITFLVEVLEKGPPFVQQPVLNVLHCLLLYMDLGQAASHPINADLLRAVARYAQGQGQHWREALRILKLAVAQSSSLAAAPSSGSAQQTDTSGIHVSFVEAEVGAKKELPGRTMEFTFDVSQTPIIGRRVVKPACDALQKEESGEGASPRRSVSTSLADVASGGWKRPWLSQSRTRDRLLNLLISCGTRVGLPKSPSVIFSQTSDMLERQSSMASSTEEVSGVPPHESAESLDDHEAQQFGVIREFDFLEYELESQEGESLDNFNWGVRRRSLTNLEADESAAPPADSSLLSPTHHSADKTTLHDESSDDDGGSVSPLDDGASFESTSSAAGAAIFAGDGRLSRERRASESSESSGTGSHVSSHENTADLTPCNASPSLGHLLDAFAEASGGGAAPTDAEEQWQQQVAALMAEGAPPSAASSALLQLCKLLADMRRSLAAALDDCRHQLVIVQVARPLCEALQVVVATLQSLELPHVYASGEMLAALGVLPKLRFTFLELQEHLEGYQQRREHLLRCLDVVRTTVPLSGSGDAPGPLDETYIELCRTVYKLHFQLLLLMEGFAKTLSFISVDAQGVVDLTSEVTQLRYALSRLQPPSDAESESESESAARVTSRREAESLLLELLNGEQLEAAFALYRRHRNLFPPELSHEGDDVSTVVDLFCHLRAETQPVVSLSPTTALCTACSTLQEASMQLLAAVRQLETWQRQQRRRAESALRKTEC</sequence>
<feature type="region of interest" description="Disordered" evidence="1">
    <location>
        <begin position="733"/>
        <end position="826"/>
    </location>
</feature>
<dbReference type="GO" id="GO:0031175">
    <property type="term" value="P:neuron projection development"/>
    <property type="evidence" value="ECO:0007669"/>
    <property type="project" value="TreeGrafter"/>
</dbReference>
<feature type="domain" description="Protein furry C-terminal" evidence="4">
    <location>
        <begin position="1383"/>
        <end position="1726"/>
    </location>
</feature>
<feature type="compositionally biased region" description="Basic and acidic residues" evidence="1">
    <location>
        <begin position="1310"/>
        <end position="1320"/>
    </location>
</feature>
<feature type="compositionally biased region" description="Low complexity" evidence="1">
    <location>
        <begin position="1365"/>
        <end position="1375"/>
    </location>
</feature>
<dbReference type="Pfam" id="PF14228">
    <property type="entry name" value="MOR2-PAG1_mid"/>
    <property type="match status" value="2"/>
</dbReference>
<feature type="domain" description="Cell morphogenesis central region" evidence="3">
    <location>
        <begin position="231"/>
        <end position="355"/>
    </location>
</feature>
<reference evidence="5 6" key="1">
    <citation type="submission" date="2019-07" db="EMBL/GenBank/DDBJ databases">
        <title>Draft genome assembly of a fouling barnacle, Amphibalanus amphitrite (Darwin, 1854): The first reference genome for Thecostraca.</title>
        <authorList>
            <person name="Kim W."/>
        </authorList>
    </citation>
    <scope>NUCLEOTIDE SEQUENCE [LARGE SCALE GENOMIC DNA]</scope>
    <source>
        <strain evidence="5">SNU_AA5</strain>
        <tissue evidence="5">Soma without cirri and trophi</tissue>
    </source>
</reference>
<dbReference type="EMBL" id="VIIS01002194">
    <property type="protein sequence ID" value="KAF0287380.1"/>
    <property type="molecule type" value="Genomic_DNA"/>
</dbReference>
<dbReference type="InterPro" id="IPR039867">
    <property type="entry name" value="Furry/Tao3/Mor2"/>
</dbReference>
<dbReference type="PANTHER" id="PTHR12295">
    <property type="entry name" value="FURRY-RELATED"/>
    <property type="match status" value="1"/>
</dbReference>
<feature type="compositionally biased region" description="Low complexity" evidence="1">
    <location>
        <begin position="1295"/>
        <end position="1307"/>
    </location>
</feature>
<evidence type="ECO:0000259" key="3">
    <source>
        <dbReference type="Pfam" id="PF14228"/>
    </source>
</evidence>
<evidence type="ECO:0000313" key="5">
    <source>
        <dbReference type="EMBL" id="KAF0287380.1"/>
    </source>
</evidence>
<dbReference type="GO" id="GO:0000902">
    <property type="term" value="P:cell morphogenesis"/>
    <property type="evidence" value="ECO:0007669"/>
    <property type="project" value="InterPro"/>
</dbReference>
<feature type="region of interest" description="Disordered" evidence="1">
    <location>
        <begin position="1292"/>
        <end position="1388"/>
    </location>
</feature>
<keyword evidence="6" id="KW-1185">Reference proteome</keyword>
<dbReference type="PANTHER" id="PTHR12295:SF30">
    <property type="entry name" value="PROTEIN FURRY"/>
    <property type="match status" value="1"/>
</dbReference>
<accession>A0A6A4V872</accession>
<feature type="domain" description="Cell morphogenesis central region" evidence="3">
    <location>
        <begin position="557"/>
        <end position="660"/>
    </location>
</feature>
<evidence type="ECO:0000256" key="1">
    <source>
        <dbReference type="SAM" id="MobiDB-lite"/>
    </source>
</evidence>
<feature type="compositionally biased region" description="Polar residues" evidence="1">
    <location>
        <begin position="1219"/>
        <end position="1233"/>
    </location>
</feature>
<feature type="compositionally biased region" description="Low complexity" evidence="1">
    <location>
        <begin position="803"/>
        <end position="817"/>
    </location>
</feature>
<feature type="compositionally biased region" description="Low complexity" evidence="1">
    <location>
        <begin position="230"/>
        <end position="246"/>
    </location>
</feature>
<dbReference type="Proteomes" id="UP000440578">
    <property type="component" value="Unassembled WGS sequence"/>
</dbReference>
<evidence type="ECO:0000313" key="6">
    <source>
        <dbReference type="Proteomes" id="UP000440578"/>
    </source>
</evidence>
<feature type="region of interest" description="Disordered" evidence="1">
    <location>
        <begin position="182"/>
        <end position="259"/>
    </location>
</feature>
<dbReference type="GO" id="GO:0005938">
    <property type="term" value="C:cell cortex"/>
    <property type="evidence" value="ECO:0007669"/>
    <property type="project" value="TreeGrafter"/>
</dbReference>
<proteinExistence type="predicted"/>
<dbReference type="Pfam" id="PF14225">
    <property type="entry name" value="MOR2-PAG1_C"/>
    <property type="match status" value="1"/>
</dbReference>
<dbReference type="InterPro" id="IPR029473">
    <property type="entry name" value="MOR2-PAG1_mid"/>
</dbReference>